<evidence type="ECO:0000313" key="2">
    <source>
        <dbReference type="Proteomes" id="UP000770661"/>
    </source>
</evidence>
<proteinExistence type="predicted"/>
<dbReference type="EMBL" id="JACEEZ010020431">
    <property type="protein sequence ID" value="KAG0714559.1"/>
    <property type="molecule type" value="Genomic_DNA"/>
</dbReference>
<dbReference type="AlphaFoldDB" id="A0A8J5CL99"/>
<organism evidence="1 2">
    <name type="scientific">Chionoecetes opilio</name>
    <name type="common">Atlantic snow crab</name>
    <name type="synonym">Cancer opilio</name>
    <dbReference type="NCBI Taxonomy" id="41210"/>
    <lineage>
        <taxon>Eukaryota</taxon>
        <taxon>Metazoa</taxon>
        <taxon>Ecdysozoa</taxon>
        <taxon>Arthropoda</taxon>
        <taxon>Crustacea</taxon>
        <taxon>Multicrustacea</taxon>
        <taxon>Malacostraca</taxon>
        <taxon>Eumalacostraca</taxon>
        <taxon>Eucarida</taxon>
        <taxon>Decapoda</taxon>
        <taxon>Pleocyemata</taxon>
        <taxon>Brachyura</taxon>
        <taxon>Eubrachyura</taxon>
        <taxon>Majoidea</taxon>
        <taxon>Majidae</taxon>
        <taxon>Chionoecetes</taxon>
    </lineage>
</organism>
<comment type="caution">
    <text evidence="1">The sequence shown here is derived from an EMBL/GenBank/DDBJ whole genome shotgun (WGS) entry which is preliminary data.</text>
</comment>
<keyword evidence="2" id="KW-1185">Reference proteome</keyword>
<evidence type="ECO:0000313" key="1">
    <source>
        <dbReference type="EMBL" id="KAG0714559.1"/>
    </source>
</evidence>
<protein>
    <submittedName>
        <fullName evidence="1">Uncharacterized protein</fullName>
    </submittedName>
</protein>
<dbReference type="Proteomes" id="UP000770661">
    <property type="component" value="Unassembled WGS sequence"/>
</dbReference>
<gene>
    <name evidence="1" type="ORF">GWK47_013905</name>
</gene>
<name>A0A8J5CL99_CHIOP</name>
<reference evidence="1" key="1">
    <citation type="submission" date="2020-07" db="EMBL/GenBank/DDBJ databases">
        <title>The High-quality genome of the commercially important snow crab, Chionoecetes opilio.</title>
        <authorList>
            <person name="Jeong J.-H."/>
            <person name="Ryu S."/>
        </authorList>
    </citation>
    <scope>NUCLEOTIDE SEQUENCE</scope>
    <source>
        <strain evidence="1">MADBK_172401_WGS</strain>
        <tissue evidence="1">Digestive gland</tissue>
    </source>
</reference>
<accession>A0A8J5CL99</accession>
<sequence length="159" mass="17676">MSFTTFTLLTFFPGPFGCSNHPFGPLSPQVAEPSLYSSQGGVKQKRDSPWDQFRSARVVWFKTEGNIGFPRREGYPGLSGFAVWARNVLASFCHWGLLPKRANGTNPVSGTLGFSSFCTHSLKKTLGFFSELHLCPFRTEKIICRSIERKGVDDTPHGL</sequence>